<dbReference type="RefSeq" id="WP_371754094.1">
    <property type="nucleotide sequence ID" value="NZ_JAYJLD010000012.1"/>
</dbReference>
<keyword evidence="1" id="KW-0732">Signal</keyword>
<sequence>MKFAAGIIGFCVLAACGLTACNPDTANTAREQVRKQALDNVPLGAEAAKRNPSPTLREMLNYALQDEYLARAKYRMILEKYEQQKIFSNSWRTENKVIQALLPLFKKYGIPVPKDNARYSVRLPGSLKQAYALGVQGELDNIAMYERFLKTNVPSDVKKVFSEIRDASKEHLAAFRRGLAQTVGNGK</sequence>
<dbReference type="CDD" id="cd01048">
    <property type="entry name" value="Ferritin_like_AB2"/>
    <property type="match status" value="1"/>
</dbReference>
<keyword evidence="4" id="KW-1185">Reference proteome</keyword>
<dbReference type="Pfam" id="PF09968">
    <property type="entry name" value="DUF2202"/>
    <property type="match status" value="1"/>
</dbReference>
<dbReference type="InterPro" id="IPR009078">
    <property type="entry name" value="Ferritin-like_SF"/>
</dbReference>
<reference evidence="3" key="1">
    <citation type="submission" date="2023-12" db="EMBL/GenBank/DDBJ databases">
        <title>Fervidustalea candida gen. nov., sp. nov., a novel member of the family Paenibacillaceae isolated from a geothermal area.</title>
        <authorList>
            <person name="Li W.-J."/>
            <person name="Jiao J.-Y."/>
            <person name="Chen Y."/>
        </authorList>
    </citation>
    <scope>NUCLEOTIDE SEQUENCE</scope>
    <source>
        <strain evidence="3">SYSU GA230002</strain>
    </source>
</reference>
<evidence type="ECO:0000313" key="4">
    <source>
        <dbReference type="Proteomes" id="UP001310386"/>
    </source>
</evidence>
<feature type="domain" description="DUF2202" evidence="2">
    <location>
        <begin position="59"/>
        <end position="181"/>
    </location>
</feature>
<evidence type="ECO:0000313" key="3">
    <source>
        <dbReference type="EMBL" id="MEB3101973.1"/>
    </source>
</evidence>
<protein>
    <recommendedName>
        <fullName evidence="2">DUF2202 domain-containing protein</fullName>
    </recommendedName>
</protein>
<proteinExistence type="predicted"/>
<organism evidence="3 4">
    <name type="scientific">Ferviditalea candida</name>
    <dbReference type="NCBI Taxonomy" id="3108399"/>
    <lineage>
        <taxon>Bacteria</taxon>
        <taxon>Bacillati</taxon>
        <taxon>Bacillota</taxon>
        <taxon>Bacilli</taxon>
        <taxon>Bacillales</taxon>
        <taxon>Paenibacillaceae</taxon>
        <taxon>Ferviditalea</taxon>
    </lineage>
</organism>
<dbReference type="InterPro" id="IPR019243">
    <property type="entry name" value="DUF2202"/>
</dbReference>
<evidence type="ECO:0000256" key="1">
    <source>
        <dbReference type="SAM" id="SignalP"/>
    </source>
</evidence>
<dbReference type="EMBL" id="JAYJLD010000012">
    <property type="protein sequence ID" value="MEB3101973.1"/>
    <property type="molecule type" value="Genomic_DNA"/>
</dbReference>
<dbReference type="PROSITE" id="PS51257">
    <property type="entry name" value="PROKAR_LIPOPROTEIN"/>
    <property type="match status" value="1"/>
</dbReference>
<name>A0ABU5ZIC3_9BACL</name>
<feature type="signal peptide" evidence="1">
    <location>
        <begin position="1"/>
        <end position="20"/>
    </location>
</feature>
<comment type="caution">
    <text evidence="3">The sequence shown here is derived from an EMBL/GenBank/DDBJ whole genome shotgun (WGS) entry which is preliminary data.</text>
</comment>
<dbReference type="SUPFAM" id="SSF47240">
    <property type="entry name" value="Ferritin-like"/>
    <property type="match status" value="1"/>
</dbReference>
<dbReference type="InterPro" id="IPR012347">
    <property type="entry name" value="Ferritin-like"/>
</dbReference>
<dbReference type="Gene3D" id="1.20.1260.10">
    <property type="match status" value="1"/>
</dbReference>
<evidence type="ECO:0000259" key="2">
    <source>
        <dbReference type="Pfam" id="PF09968"/>
    </source>
</evidence>
<dbReference type="Proteomes" id="UP001310386">
    <property type="component" value="Unassembled WGS sequence"/>
</dbReference>
<accession>A0ABU5ZIC3</accession>
<gene>
    <name evidence="3" type="ORF">VF724_09885</name>
</gene>
<feature type="chain" id="PRO_5046786951" description="DUF2202 domain-containing protein" evidence="1">
    <location>
        <begin position="21"/>
        <end position="187"/>
    </location>
</feature>